<feature type="binding site" evidence="13">
    <location>
        <position position="112"/>
    </location>
    <ligand>
        <name>Mg(2+)</name>
        <dbReference type="ChEBI" id="CHEBI:18420"/>
    </ligand>
</feature>
<dbReference type="GO" id="GO:0000287">
    <property type="term" value="F:magnesium ion binding"/>
    <property type="evidence" value="ECO:0007669"/>
    <property type="project" value="InterPro"/>
</dbReference>
<name>A0A398BP98_9RHOB</name>
<evidence type="ECO:0000256" key="12">
    <source>
        <dbReference type="PIRSR" id="PIRSR603542-1"/>
    </source>
</evidence>
<evidence type="ECO:0000256" key="1">
    <source>
        <dbReference type="ARBA" id="ARBA00003937"/>
    </source>
</evidence>
<comment type="function">
    <text evidence="1">Involved in the biosynthesis of the siderophore enterobactin (enterochelin), which is a macrocyclic trimeric lactone of N-(2,3-dihydroxybenzoyl)-serine. The serine trilactone serves as a scaffolding for the three catechol functionalities that provide hexadentate coordination for the tightly ligated iron(2+) atoms. Plays an essential role in the assembly of the enterobactin by catalyzing the transfer of the 4'-phosphopantetheine (Ppant) moiety from coenzyme A to the apo-domains of both EntB (ArCP domain) and EntF (PCP domain) to yield their holo-forms which make them competent for the activation of 2,3-dihydroxybenzoate (DHB) and L-serine, respectively.</text>
</comment>
<dbReference type="RefSeq" id="WP_119134243.1">
    <property type="nucleotide sequence ID" value="NZ_QXXQ01000003.1"/>
</dbReference>
<evidence type="ECO:0000256" key="2">
    <source>
        <dbReference type="ARBA" id="ARBA00004993"/>
    </source>
</evidence>
<keyword evidence="13" id="KW-0460">Magnesium</keyword>
<feature type="binding site" evidence="12">
    <location>
        <position position="52"/>
    </location>
    <ligand>
        <name>CoA</name>
        <dbReference type="ChEBI" id="CHEBI:57287"/>
    </ligand>
</feature>
<comment type="catalytic activity">
    <reaction evidence="11">
        <text>apo-[peptidyl-carrier protein] + CoA = holo-[peptidyl-carrier protein] + adenosine 3',5'-bisphosphate + H(+)</text>
        <dbReference type="Rhea" id="RHEA:46228"/>
        <dbReference type="Rhea" id="RHEA-COMP:11479"/>
        <dbReference type="Rhea" id="RHEA-COMP:11480"/>
        <dbReference type="ChEBI" id="CHEBI:15378"/>
        <dbReference type="ChEBI" id="CHEBI:29999"/>
        <dbReference type="ChEBI" id="CHEBI:57287"/>
        <dbReference type="ChEBI" id="CHEBI:58343"/>
        <dbReference type="ChEBI" id="CHEBI:64479"/>
    </reaction>
</comment>
<dbReference type="GO" id="GO:0009239">
    <property type="term" value="P:enterobactin biosynthetic process"/>
    <property type="evidence" value="ECO:0007669"/>
    <property type="project" value="UniProtKB-UniPathway"/>
</dbReference>
<feature type="domain" description="4'-phosphopantetheinyl transferase" evidence="14">
    <location>
        <begin position="106"/>
        <end position="184"/>
    </location>
</feature>
<dbReference type="InterPro" id="IPR003542">
    <property type="entry name" value="Enbac_synth_compD-like"/>
</dbReference>
<evidence type="ECO:0000256" key="5">
    <source>
        <dbReference type="ARBA" id="ARBA00019087"/>
    </source>
</evidence>
<feature type="binding site" evidence="12">
    <location>
        <position position="44"/>
    </location>
    <ligand>
        <name>CoA</name>
        <dbReference type="ChEBI" id="CHEBI:57287"/>
    </ligand>
</feature>
<evidence type="ECO:0000259" key="14">
    <source>
        <dbReference type="Pfam" id="PF01648"/>
    </source>
</evidence>
<feature type="binding site" evidence="13">
    <location>
        <position position="110"/>
    </location>
    <ligand>
        <name>Mg(2+)</name>
        <dbReference type="ChEBI" id="CHEBI:18420"/>
    </ligand>
</feature>
<evidence type="ECO:0000313" key="16">
    <source>
        <dbReference type="EMBL" id="RID92569.1"/>
    </source>
</evidence>
<dbReference type="InterPro" id="IPR037143">
    <property type="entry name" value="4-PPantetheinyl_Trfase_dom_sf"/>
</dbReference>
<keyword evidence="6 16" id="KW-0808">Transferase</keyword>
<protein>
    <recommendedName>
        <fullName evidence="5">Enterobactin synthase component D</fullName>
    </recommendedName>
    <alternativeName>
        <fullName evidence="8">4'-phosphopantetheinyl transferase EntD</fullName>
    </alternativeName>
    <alternativeName>
        <fullName evidence="9">Enterochelin synthase D</fullName>
    </alternativeName>
</protein>
<evidence type="ECO:0000256" key="3">
    <source>
        <dbReference type="ARBA" id="ARBA00008342"/>
    </source>
</evidence>
<dbReference type="InterPro" id="IPR041354">
    <property type="entry name" value="4PPT_N"/>
</dbReference>
<feature type="binding site" evidence="12">
    <location>
        <begin position="88"/>
        <end position="89"/>
    </location>
    <ligand>
        <name>CoA</name>
        <dbReference type="ChEBI" id="CHEBI:57287"/>
    </ligand>
</feature>
<comment type="similarity">
    <text evidence="3">Belongs to the P-Pant transferase superfamily. EntD family.</text>
</comment>
<dbReference type="PANTHER" id="PTHR38096:SF1">
    <property type="entry name" value="ENTEROBACTIN SYNTHASE COMPONENT D"/>
    <property type="match status" value="1"/>
</dbReference>
<dbReference type="Pfam" id="PF01648">
    <property type="entry name" value="ACPS"/>
    <property type="match status" value="1"/>
</dbReference>
<evidence type="ECO:0000313" key="17">
    <source>
        <dbReference type="Proteomes" id="UP000266649"/>
    </source>
</evidence>
<dbReference type="GO" id="GO:0009366">
    <property type="term" value="C:enterobactin synthetase complex"/>
    <property type="evidence" value="ECO:0007669"/>
    <property type="project" value="InterPro"/>
</dbReference>
<comment type="catalytic activity">
    <reaction evidence="10">
        <text>apo-[aryl-carrier protein] + CoA = holo-[aryl-carrier protein] + adenosine 3',5'-bisphosphate + H(+)</text>
        <dbReference type="Rhea" id="RHEA:48404"/>
        <dbReference type="Rhea" id="RHEA-COMP:15903"/>
        <dbReference type="Rhea" id="RHEA-COMP:17557"/>
        <dbReference type="ChEBI" id="CHEBI:15378"/>
        <dbReference type="ChEBI" id="CHEBI:29999"/>
        <dbReference type="ChEBI" id="CHEBI:57287"/>
        <dbReference type="ChEBI" id="CHEBI:58343"/>
        <dbReference type="ChEBI" id="CHEBI:64479"/>
    </reaction>
</comment>
<keyword evidence="17" id="KW-1185">Reference proteome</keyword>
<feature type="binding site" evidence="12">
    <location>
        <position position="146"/>
    </location>
    <ligand>
        <name>CoA</name>
        <dbReference type="ChEBI" id="CHEBI:57287"/>
    </ligand>
</feature>
<dbReference type="EMBL" id="QXXQ01000003">
    <property type="protein sequence ID" value="RID92569.1"/>
    <property type="molecule type" value="Genomic_DNA"/>
</dbReference>
<evidence type="ECO:0000256" key="8">
    <source>
        <dbReference type="ARBA" id="ARBA00029894"/>
    </source>
</evidence>
<dbReference type="PRINTS" id="PR01399">
    <property type="entry name" value="ENTSNTHTASED"/>
</dbReference>
<dbReference type="Pfam" id="PF17837">
    <property type="entry name" value="4PPT_N"/>
    <property type="match status" value="1"/>
</dbReference>
<comment type="caution">
    <text evidence="16">The sequence shown here is derived from an EMBL/GenBank/DDBJ whole genome shotgun (WGS) entry which is preliminary data.</text>
</comment>
<evidence type="ECO:0000256" key="9">
    <source>
        <dbReference type="ARBA" id="ARBA00031996"/>
    </source>
</evidence>
<dbReference type="OrthoDB" id="8210607at2"/>
<comment type="cofactor">
    <cofactor evidence="13">
        <name>Mg(2+)</name>
        <dbReference type="ChEBI" id="CHEBI:18420"/>
    </cofactor>
</comment>
<dbReference type="PANTHER" id="PTHR38096">
    <property type="entry name" value="ENTEROBACTIN SYNTHASE COMPONENT D"/>
    <property type="match status" value="1"/>
</dbReference>
<evidence type="ECO:0000256" key="7">
    <source>
        <dbReference type="ARBA" id="ARBA00023191"/>
    </source>
</evidence>
<dbReference type="SUPFAM" id="SSF56214">
    <property type="entry name" value="4'-phosphopantetheinyl transferase"/>
    <property type="match status" value="1"/>
</dbReference>
<reference evidence="16 17" key="1">
    <citation type="submission" date="2018-09" db="EMBL/GenBank/DDBJ databases">
        <title>Gemmobacter lutimaris sp. nov., a marine bacterium isolated from tidal flat.</title>
        <authorList>
            <person name="Lee D.W."/>
            <person name="Yoo Y."/>
            <person name="Kim J.-J."/>
            <person name="Kim B.S."/>
        </authorList>
    </citation>
    <scope>NUCLEOTIDE SEQUENCE [LARGE SCALE GENOMIC DNA]</scope>
    <source>
        <strain evidence="16 17">YJ-T1-11</strain>
    </source>
</reference>
<comment type="subunit">
    <text evidence="4">EntB, EntD, EntE, and EntF form a multienzyme complex called enterobactin synthase.</text>
</comment>
<evidence type="ECO:0000256" key="4">
    <source>
        <dbReference type="ARBA" id="ARBA00011503"/>
    </source>
</evidence>
<feature type="binding site" evidence="12">
    <location>
        <position position="150"/>
    </location>
    <ligand>
        <name>CoA</name>
        <dbReference type="ChEBI" id="CHEBI:57287"/>
    </ligand>
</feature>
<keyword evidence="7" id="KW-0259">Enterobactin biosynthesis</keyword>
<sequence length="208" mass="22205">MADLKALSIAARDLLPAAVGVGVSDPQGDHPPFPGEQAGGLPQRLAEFRAGRVAAREAMAAIGLPPLPVPMGEDRAPVWPRGLIGSISHSAQLCLAAVAVPSPLRGLGVDLEPTLPLEDELRAAVLRPEEDHYDPHRAKLVFAAKEAAYKAQYGLSRTLFDFHVLSVDLQPGSFTATFQEEITPFRSGHVLRGRWAEVAGHFLCAVTL</sequence>
<evidence type="ECO:0000256" key="10">
    <source>
        <dbReference type="ARBA" id="ARBA00049176"/>
    </source>
</evidence>
<dbReference type="GO" id="GO:0005886">
    <property type="term" value="C:plasma membrane"/>
    <property type="evidence" value="ECO:0007669"/>
    <property type="project" value="TreeGrafter"/>
</dbReference>
<evidence type="ECO:0000259" key="15">
    <source>
        <dbReference type="Pfam" id="PF17837"/>
    </source>
</evidence>
<dbReference type="GO" id="GO:0008897">
    <property type="term" value="F:holo-[acyl-carrier-protein] synthase activity"/>
    <property type="evidence" value="ECO:0007669"/>
    <property type="project" value="InterPro"/>
</dbReference>
<dbReference type="UniPathway" id="UPA00017"/>
<dbReference type="InterPro" id="IPR008278">
    <property type="entry name" value="4-PPantetheinyl_Trfase_dom"/>
</dbReference>
<accession>A0A398BP98</accession>
<dbReference type="AlphaFoldDB" id="A0A398BP98"/>
<evidence type="ECO:0000256" key="6">
    <source>
        <dbReference type="ARBA" id="ARBA00022679"/>
    </source>
</evidence>
<comment type="pathway">
    <text evidence="2">Siderophore biosynthesis; enterobactin biosynthesis.</text>
</comment>
<gene>
    <name evidence="16" type="ORF">D2N39_08005</name>
</gene>
<evidence type="ECO:0000256" key="11">
    <source>
        <dbReference type="ARBA" id="ARBA00049191"/>
    </source>
</evidence>
<feature type="domain" description="4'-phosphopantetheinyl transferase N-terminal" evidence="15">
    <location>
        <begin position="42"/>
        <end position="99"/>
    </location>
</feature>
<proteinExistence type="inferred from homology"/>
<organism evidence="16 17">
    <name type="scientific">Gemmobacter lutimaris</name>
    <dbReference type="NCBI Taxonomy" id="2306023"/>
    <lineage>
        <taxon>Bacteria</taxon>
        <taxon>Pseudomonadati</taxon>
        <taxon>Pseudomonadota</taxon>
        <taxon>Alphaproteobacteria</taxon>
        <taxon>Rhodobacterales</taxon>
        <taxon>Paracoccaceae</taxon>
        <taxon>Gemmobacter</taxon>
    </lineage>
</organism>
<feature type="binding site" evidence="12">
    <location>
        <position position="110"/>
    </location>
    <ligand>
        <name>CoA</name>
        <dbReference type="ChEBI" id="CHEBI:57287"/>
    </ligand>
</feature>
<keyword evidence="13" id="KW-0479">Metal-binding</keyword>
<evidence type="ECO:0000256" key="13">
    <source>
        <dbReference type="PIRSR" id="PIRSR603542-2"/>
    </source>
</evidence>
<dbReference type="Proteomes" id="UP000266649">
    <property type="component" value="Unassembled WGS sequence"/>
</dbReference>